<dbReference type="Pfam" id="PF20074">
    <property type="entry name" value="DUF6470"/>
    <property type="match status" value="1"/>
</dbReference>
<sequence>MLQLRISQQNVKARLDIQDPFLRLKTTEVKVQISSEPVKLELSQPAGDLSIDQYPSNYSRGNRNFMDFDRENARKGMQALQDFIGKIAREGVMLSEIEHKGNPLAQLAKAALPSKMSDLTLAPVASPNIHYTPHEAQVKVEPGQLSIQFVNGIADSELERGSVNLTMLQYPQVRIQVSDSSINMEI</sequence>
<name>A0A1M6FG08_9FIRM</name>
<reference evidence="1 2" key="1">
    <citation type="submission" date="2016-11" db="EMBL/GenBank/DDBJ databases">
        <authorList>
            <person name="Varghese N."/>
            <person name="Submissions S."/>
        </authorList>
    </citation>
    <scope>NUCLEOTIDE SEQUENCE [LARGE SCALE GENOMIC DNA]</scope>
    <source>
        <strain evidence="1 2">DSM 15287</strain>
    </source>
</reference>
<protein>
    <submittedName>
        <fullName evidence="1">Uncharacterized protein</fullName>
    </submittedName>
</protein>
<dbReference type="Proteomes" id="UP000322917">
    <property type="component" value="Unassembled WGS sequence"/>
</dbReference>
<evidence type="ECO:0000313" key="1">
    <source>
        <dbReference type="EMBL" id="SHI96605.1"/>
    </source>
</evidence>
<proteinExistence type="predicted"/>
<dbReference type="AlphaFoldDB" id="A0A1M6FG08"/>
<dbReference type="OrthoDB" id="1680451at2"/>
<dbReference type="InterPro" id="IPR045527">
    <property type="entry name" value="DUF6470"/>
</dbReference>
<gene>
    <name evidence="1" type="ORF">SAMN02745170_01425</name>
</gene>
<evidence type="ECO:0000313" key="2">
    <source>
        <dbReference type="Proteomes" id="UP000322917"/>
    </source>
</evidence>
<dbReference type="EMBL" id="FQZD01000010">
    <property type="protein sequence ID" value="SHI96605.1"/>
    <property type="molecule type" value="Genomic_DNA"/>
</dbReference>
<accession>A0A1M6FG08</accession>
<organism evidence="1 2">
    <name type="scientific">Propionispora hippei DSM 15287</name>
    <dbReference type="NCBI Taxonomy" id="1123003"/>
    <lineage>
        <taxon>Bacteria</taxon>
        <taxon>Bacillati</taxon>
        <taxon>Bacillota</taxon>
        <taxon>Negativicutes</taxon>
        <taxon>Selenomonadales</taxon>
        <taxon>Sporomusaceae</taxon>
        <taxon>Propionispora</taxon>
    </lineage>
</organism>
<dbReference type="RefSeq" id="WP_149734239.1">
    <property type="nucleotide sequence ID" value="NZ_FQZD01000010.1"/>
</dbReference>
<keyword evidence="2" id="KW-1185">Reference proteome</keyword>